<proteinExistence type="predicted"/>
<evidence type="ECO:0000313" key="2">
    <source>
        <dbReference type="EMBL" id="CAK5284583.1"/>
    </source>
</evidence>
<reference evidence="2" key="1">
    <citation type="submission" date="2023-11" db="EMBL/GenBank/DDBJ databases">
        <authorList>
            <person name="De Vega J J."/>
            <person name="De Vega J J."/>
        </authorList>
    </citation>
    <scope>NUCLEOTIDE SEQUENCE</scope>
</reference>
<evidence type="ECO:0000313" key="3">
    <source>
        <dbReference type="Proteomes" id="UP001295794"/>
    </source>
</evidence>
<feature type="region of interest" description="Disordered" evidence="1">
    <location>
        <begin position="224"/>
        <end position="262"/>
    </location>
</feature>
<comment type="caution">
    <text evidence="2">The sequence shown here is derived from an EMBL/GenBank/DDBJ whole genome shotgun (WGS) entry which is preliminary data.</text>
</comment>
<evidence type="ECO:0000256" key="1">
    <source>
        <dbReference type="SAM" id="MobiDB-lite"/>
    </source>
</evidence>
<feature type="compositionally biased region" description="Low complexity" evidence="1">
    <location>
        <begin position="195"/>
        <end position="204"/>
    </location>
</feature>
<dbReference type="AlphaFoldDB" id="A0AAD2I179"/>
<sequence>MNGWAEYQLGRRLQDGLRSGGVPGVPAPIIETVPDIVEIDFLDLSHEDDWDIGYEGGVEAPVECDFDSEDEDYAVQDSDFTDSELSEFDEEMLEGIATKLAALRDESGSRSTTGSLKMGMSTAEWKKAEAVRKLGYLGNSERTRFRKAKEAREREEQRQAAKVLKDPQVVMMRTFFAPSQKAPAPAFGLSKTLDSTPPEETTITSTSFEPADLVDYASDHWEDFASDLESEDDEREDRTQSPVVPPAPSNPKRLPVAPPRKRRKLAVSVLAQRNIRKLGNYASALVICR</sequence>
<accession>A0AAD2I179</accession>
<feature type="region of interest" description="Disordered" evidence="1">
    <location>
        <begin position="181"/>
        <end position="204"/>
    </location>
</feature>
<keyword evidence="3" id="KW-1185">Reference proteome</keyword>
<dbReference type="Proteomes" id="UP001295794">
    <property type="component" value="Unassembled WGS sequence"/>
</dbReference>
<organism evidence="2 3">
    <name type="scientific">Mycena citricolor</name>
    <dbReference type="NCBI Taxonomy" id="2018698"/>
    <lineage>
        <taxon>Eukaryota</taxon>
        <taxon>Fungi</taxon>
        <taxon>Dikarya</taxon>
        <taxon>Basidiomycota</taxon>
        <taxon>Agaricomycotina</taxon>
        <taxon>Agaricomycetes</taxon>
        <taxon>Agaricomycetidae</taxon>
        <taxon>Agaricales</taxon>
        <taxon>Marasmiineae</taxon>
        <taxon>Mycenaceae</taxon>
        <taxon>Mycena</taxon>
    </lineage>
</organism>
<feature type="compositionally biased region" description="Acidic residues" evidence="1">
    <location>
        <begin position="224"/>
        <end position="235"/>
    </location>
</feature>
<dbReference type="EMBL" id="CAVNYO010000480">
    <property type="protein sequence ID" value="CAK5284583.1"/>
    <property type="molecule type" value="Genomic_DNA"/>
</dbReference>
<gene>
    <name evidence="2" type="ORF">MYCIT1_LOCUS37909</name>
</gene>
<name>A0AAD2I179_9AGAR</name>
<protein>
    <submittedName>
        <fullName evidence="2">Uncharacterized protein</fullName>
    </submittedName>
</protein>